<evidence type="ECO:0000256" key="6">
    <source>
        <dbReference type="ARBA" id="ARBA00023002"/>
    </source>
</evidence>
<sequence length="394" mass="42846">MSQMARFDWSDPFGLEDQLTDEERMIRDAAHGFAQSELQTRVIAAYREEVDAPELFPAMGAAGLLGATLPEEYGGANASYVAYGLIAREIERVDSGYRSMASVQSSLVMHPIYAYGSEEQKRHYLPGLAAGRLIGCFGLTEPDAGSDPGGMRTVARRDGDGYVLHGSKTWISNAPFADVFVVWAKSEAHGGQIRGFILEKGMKGLSAPKIEGKLSLRASTTGMILLDEVKVGADALLPNVEGLKGPFGCLNRARYGISWGALGAAEFCFHAARQYGLDRKQFGRPLAATQLYQKKLAEMMCDIGFGLQASLRVGRLMDEGRFAPEMVSMVKRNNVGKALDIARQARDMHGGNGISEEYQVIRHMMNLETVNTYEGAHDVHALILGRAITGIAAF</sequence>
<dbReference type="AlphaFoldDB" id="A0A9J9HF92"/>
<dbReference type="PROSITE" id="PS00072">
    <property type="entry name" value="ACYL_COA_DH_1"/>
    <property type="match status" value="1"/>
</dbReference>
<evidence type="ECO:0000256" key="1">
    <source>
        <dbReference type="ARBA" id="ARBA00001974"/>
    </source>
</evidence>
<dbReference type="PROSITE" id="PS00073">
    <property type="entry name" value="ACYL_COA_DH_2"/>
    <property type="match status" value="1"/>
</dbReference>
<dbReference type="CDD" id="cd01151">
    <property type="entry name" value="GCD"/>
    <property type="match status" value="1"/>
</dbReference>
<evidence type="ECO:0000256" key="10">
    <source>
        <dbReference type="ARBA" id="ARBA00049493"/>
    </source>
</evidence>
<dbReference type="EMBL" id="CP000699">
    <property type="protein sequence ID" value="ABQ70573.1"/>
    <property type="molecule type" value="Genomic_DNA"/>
</dbReference>
<name>A0A9J9HF92_RHIWR</name>
<accession>A0A9J9HF92</accession>
<evidence type="ECO:0000256" key="9">
    <source>
        <dbReference type="ARBA" id="ARBA00039033"/>
    </source>
</evidence>
<organism evidence="15 16">
    <name type="scientific">Rhizorhabdus wittichii (strain DSM 6014 / CCUG 31198 / JCM 15750 / NBRC 105917 / EY 4224 / RW1)</name>
    <name type="common">Sphingomonas wittichii</name>
    <dbReference type="NCBI Taxonomy" id="392499"/>
    <lineage>
        <taxon>Bacteria</taxon>
        <taxon>Pseudomonadati</taxon>
        <taxon>Pseudomonadota</taxon>
        <taxon>Alphaproteobacteria</taxon>
        <taxon>Sphingomonadales</taxon>
        <taxon>Sphingomonadaceae</taxon>
        <taxon>Rhizorhabdus</taxon>
    </lineage>
</organism>
<evidence type="ECO:0000256" key="2">
    <source>
        <dbReference type="ARBA" id="ARBA00009347"/>
    </source>
</evidence>
<proteinExistence type="inferred from homology"/>
<feature type="domain" description="Acyl-CoA dehydrogenase/oxidase N-terminal" evidence="14">
    <location>
        <begin position="20"/>
        <end position="131"/>
    </location>
</feature>
<evidence type="ECO:0000256" key="3">
    <source>
        <dbReference type="ARBA" id="ARBA00022630"/>
    </source>
</evidence>
<evidence type="ECO:0000256" key="4">
    <source>
        <dbReference type="ARBA" id="ARBA00022827"/>
    </source>
</evidence>
<dbReference type="Gene3D" id="2.40.110.10">
    <property type="entry name" value="Butyryl-CoA Dehydrogenase, subunit A, domain 2"/>
    <property type="match status" value="1"/>
</dbReference>
<evidence type="ECO:0000313" key="15">
    <source>
        <dbReference type="EMBL" id="ABQ70573.1"/>
    </source>
</evidence>
<dbReference type="InterPro" id="IPR013786">
    <property type="entry name" value="AcylCoA_DH/ox_N"/>
</dbReference>
<comment type="pathway">
    <text evidence="8">Amino-acid metabolism; tryptophan metabolism.</text>
</comment>
<keyword evidence="3 11" id="KW-0285">Flavoprotein</keyword>
<dbReference type="FunFam" id="1.20.140.10:FF:000006">
    <property type="entry name" value="Glutaryl-CoA dehydrogenase, mitochondrial"/>
    <property type="match status" value="1"/>
</dbReference>
<dbReference type="Pfam" id="PF00441">
    <property type="entry name" value="Acyl-CoA_dh_1"/>
    <property type="match status" value="1"/>
</dbReference>
<dbReference type="InterPro" id="IPR036250">
    <property type="entry name" value="AcylCo_DH-like_C"/>
</dbReference>
<keyword evidence="4 11" id="KW-0274">FAD</keyword>
<dbReference type="InterPro" id="IPR052033">
    <property type="entry name" value="Glutaryl-CoA_DH_mitochondrial"/>
</dbReference>
<feature type="domain" description="Acyl-CoA oxidase/dehydrogenase middle" evidence="13">
    <location>
        <begin position="136"/>
        <end position="229"/>
    </location>
</feature>
<dbReference type="SUPFAM" id="SSF47203">
    <property type="entry name" value="Acyl-CoA dehydrogenase C-terminal domain-like"/>
    <property type="match status" value="1"/>
</dbReference>
<dbReference type="KEGG" id="swi:Swit_4233"/>
<reference evidence="15 16" key="1">
    <citation type="journal article" date="2010" name="J. Bacteriol.">
        <title>Genome sequence of the dioxin-mineralizing bacterium Sphingomonas wittichii RW1.</title>
        <authorList>
            <person name="Miller T.R."/>
            <person name="Delcher A.L."/>
            <person name="Salzberg S.L."/>
            <person name="Saunders E."/>
            <person name="Detter J.C."/>
            <person name="Halden R.U."/>
        </authorList>
    </citation>
    <scope>NUCLEOTIDE SEQUENCE [LARGE SCALE GENOMIC DNA]</scope>
    <source>
        <strain evidence="16">DSM 6014 / CCUG 31198 / JCM 15750 / NBRC 105917 / EY 4224 / RW1</strain>
    </source>
</reference>
<comment type="cofactor">
    <cofactor evidence="1 11">
        <name>FAD</name>
        <dbReference type="ChEBI" id="CHEBI:57692"/>
    </cofactor>
</comment>
<dbReference type="Gene3D" id="1.20.140.10">
    <property type="entry name" value="Butyryl-CoA Dehydrogenase, subunit A, domain 3"/>
    <property type="match status" value="1"/>
</dbReference>
<evidence type="ECO:0000259" key="13">
    <source>
        <dbReference type="Pfam" id="PF02770"/>
    </source>
</evidence>
<dbReference type="SUPFAM" id="SSF56645">
    <property type="entry name" value="Acyl-CoA dehydrogenase NM domain-like"/>
    <property type="match status" value="1"/>
</dbReference>
<dbReference type="Pfam" id="PF02771">
    <property type="entry name" value="Acyl-CoA_dh_N"/>
    <property type="match status" value="1"/>
</dbReference>
<dbReference type="GO" id="GO:0004361">
    <property type="term" value="F:glutaryl-CoA dehydrogenase activity"/>
    <property type="evidence" value="ECO:0007669"/>
    <property type="project" value="UniProtKB-EC"/>
</dbReference>
<evidence type="ECO:0000256" key="5">
    <source>
        <dbReference type="ARBA" id="ARBA00022946"/>
    </source>
</evidence>
<dbReference type="FunFam" id="1.10.540.10:FF:000026">
    <property type="entry name" value="Acyl-CoA dehydrogenase medium chain"/>
    <property type="match status" value="1"/>
</dbReference>
<dbReference type="InterPro" id="IPR037069">
    <property type="entry name" value="AcylCoA_DH/ox_N_sf"/>
</dbReference>
<dbReference type="FunFam" id="2.40.110.10:FF:000008">
    <property type="entry name" value="Glutaryl-CoA dehydrogenase, mitochondrial"/>
    <property type="match status" value="1"/>
</dbReference>
<dbReference type="GO" id="GO:0050660">
    <property type="term" value="F:flavin adenine dinucleotide binding"/>
    <property type="evidence" value="ECO:0007669"/>
    <property type="project" value="InterPro"/>
</dbReference>
<dbReference type="Gene3D" id="1.10.540.10">
    <property type="entry name" value="Acyl-CoA dehydrogenase/oxidase, N-terminal domain"/>
    <property type="match status" value="1"/>
</dbReference>
<comment type="catalytic activity">
    <reaction evidence="10">
        <text>glutaryl-CoA + oxidized [electron-transfer flavoprotein] + 2 H(+) = (2E)-butenoyl-CoA + reduced [electron-transfer flavoprotein] + CO2</text>
        <dbReference type="Rhea" id="RHEA:13389"/>
        <dbReference type="Rhea" id="RHEA-COMP:10685"/>
        <dbReference type="Rhea" id="RHEA-COMP:10686"/>
        <dbReference type="ChEBI" id="CHEBI:15378"/>
        <dbReference type="ChEBI" id="CHEBI:16526"/>
        <dbReference type="ChEBI" id="CHEBI:57332"/>
        <dbReference type="ChEBI" id="CHEBI:57378"/>
        <dbReference type="ChEBI" id="CHEBI:57692"/>
        <dbReference type="ChEBI" id="CHEBI:58307"/>
        <dbReference type="EC" id="1.3.8.6"/>
    </reaction>
</comment>
<dbReference type="EC" id="1.3.8.6" evidence="9"/>
<evidence type="ECO:0000256" key="11">
    <source>
        <dbReference type="RuleBase" id="RU362125"/>
    </source>
</evidence>
<dbReference type="GO" id="GO:0046949">
    <property type="term" value="P:fatty-acyl-CoA biosynthetic process"/>
    <property type="evidence" value="ECO:0007669"/>
    <property type="project" value="TreeGrafter"/>
</dbReference>
<gene>
    <name evidence="15" type="ordered locus">Swit_4233</name>
</gene>
<dbReference type="InterPro" id="IPR009100">
    <property type="entry name" value="AcylCoA_DH/oxidase_NM_dom_sf"/>
</dbReference>
<dbReference type="GO" id="GO:0000062">
    <property type="term" value="F:fatty-acyl-CoA binding"/>
    <property type="evidence" value="ECO:0007669"/>
    <property type="project" value="TreeGrafter"/>
</dbReference>
<keyword evidence="6 11" id="KW-0560">Oxidoreductase</keyword>
<evidence type="ECO:0000259" key="12">
    <source>
        <dbReference type="Pfam" id="PF00441"/>
    </source>
</evidence>
<comment type="pathway">
    <text evidence="7">Amino-acid metabolism; lysine degradation.</text>
</comment>
<keyword evidence="5" id="KW-0809">Transit peptide</keyword>
<dbReference type="PANTHER" id="PTHR42807:SF1">
    <property type="entry name" value="GLUTARYL-COA DEHYDROGENASE, MITOCHONDRIAL"/>
    <property type="match status" value="1"/>
</dbReference>
<dbReference type="InterPro" id="IPR046373">
    <property type="entry name" value="Acyl-CoA_Oxase/DH_mid-dom_sf"/>
</dbReference>
<evidence type="ECO:0000313" key="16">
    <source>
        <dbReference type="Proteomes" id="UP000001989"/>
    </source>
</evidence>
<dbReference type="InterPro" id="IPR009075">
    <property type="entry name" value="AcylCo_DH/oxidase_C"/>
</dbReference>
<feature type="domain" description="Acyl-CoA dehydrogenase/oxidase C-terminal" evidence="12">
    <location>
        <begin position="248"/>
        <end position="388"/>
    </location>
</feature>
<dbReference type="Proteomes" id="UP000001989">
    <property type="component" value="Chromosome"/>
</dbReference>
<dbReference type="PANTHER" id="PTHR42807">
    <property type="entry name" value="GLUTARYL-COA DEHYDROGENASE, MITOCHONDRIAL"/>
    <property type="match status" value="1"/>
</dbReference>
<dbReference type="InterPro" id="IPR006091">
    <property type="entry name" value="Acyl-CoA_Oxase/DH_mid-dom"/>
</dbReference>
<protein>
    <recommendedName>
        <fullName evidence="9">glutaryl-CoA dehydrogenase (ETF)</fullName>
        <ecNumber evidence="9">1.3.8.6</ecNumber>
    </recommendedName>
</protein>
<keyword evidence="16" id="KW-1185">Reference proteome</keyword>
<evidence type="ECO:0000256" key="7">
    <source>
        <dbReference type="ARBA" id="ARBA00037899"/>
    </source>
</evidence>
<comment type="similarity">
    <text evidence="2 11">Belongs to the acyl-CoA dehydrogenase family.</text>
</comment>
<dbReference type="GO" id="GO:0033539">
    <property type="term" value="P:fatty acid beta-oxidation using acyl-CoA dehydrogenase"/>
    <property type="evidence" value="ECO:0007669"/>
    <property type="project" value="TreeGrafter"/>
</dbReference>
<dbReference type="Pfam" id="PF02770">
    <property type="entry name" value="Acyl-CoA_dh_M"/>
    <property type="match status" value="1"/>
</dbReference>
<evidence type="ECO:0000256" key="8">
    <source>
        <dbReference type="ARBA" id="ARBA00037927"/>
    </source>
</evidence>
<evidence type="ECO:0000259" key="14">
    <source>
        <dbReference type="Pfam" id="PF02771"/>
    </source>
</evidence>
<dbReference type="InterPro" id="IPR006089">
    <property type="entry name" value="Acyl-CoA_DH_CS"/>
</dbReference>